<dbReference type="Pfam" id="PF08818">
    <property type="entry name" value="DUF1801"/>
    <property type="match status" value="1"/>
</dbReference>
<dbReference type="EMBL" id="PDXQ01000001">
    <property type="protein sequence ID" value="TRZ35408.1"/>
    <property type="molecule type" value="Genomic_DNA"/>
</dbReference>
<evidence type="ECO:0000259" key="1">
    <source>
        <dbReference type="Pfam" id="PF08818"/>
    </source>
</evidence>
<evidence type="ECO:0000313" key="3">
    <source>
        <dbReference type="EMBL" id="RVU93765.1"/>
    </source>
</evidence>
<dbReference type="GeneID" id="69569411"/>
<evidence type="ECO:0000313" key="2">
    <source>
        <dbReference type="EMBL" id="MDT2402926.1"/>
    </source>
</evidence>
<dbReference type="InterPro" id="IPR014922">
    <property type="entry name" value="YdhG-like"/>
</dbReference>
<dbReference type="Proteomes" id="UP000316316">
    <property type="component" value="Unassembled WGS sequence"/>
</dbReference>
<evidence type="ECO:0000313" key="4">
    <source>
        <dbReference type="EMBL" id="TRZ35408.1"/>
    </source>
</evidence>
<evidence type="ECO:0000313" key="5">
    <source>
        <dbReference type="Proteomes" id="UP000288388"/>
    </source>
</evidence>
<dbReference type="RefSeq" id="WP_048720041.1">
    <property type="nucleotide sequence ID" value="NZ_CAAKNX010000038.1"/>
</dbReference>
<comment type="caution">
    <text evidence="2">The sequence shown here is derived from an EMBL/GenBank/DDBJ whole genome shotgun (WGS) entry which is preliminary data.</text>
</comment>
<dbReference type="AlphaFoldDB" id="A0A2N8PZW8"/>
<protein>
    <submittedName>
        <fullName evidence="2">DUF1801 domain-containing protein</fullName>
    </submittedName>
</protein>
<dbReference type="EMBL" id="JARPWH010000035">
    <property type="protein sequence ID" value="MDT2402926.1"/>
    <property type="molecule type" value="Genomic_DNA"/>
</dbReference>
<reference evidence="4 6" key="1">
    <citation type="submission" date="2017-10" db="EMBL/GenBank/DDBJ databases">
        <title>FDA dAtabase for Regulatory Grade micrObial Sequences (FDA-ARGOS): Supporting development and validation of Infectious Disease Dx tests.</title>
        <authorList>
            <person name="Campos J."/>
            <person name="Goldberg B."/>
            <person name="Tallon L.J."/>
            <person name="Sadzewicz L."/>
            <person name="Sengamalay N."/>
            <person name="Ott S."/>
            <person name="Godinez A."/>
            <person name="Nagaraj S."/>
            <person name="Vyas G."/>
            <person name="Aluvathingal J."/>
            <person name="Nadendla S."/>
            <person name="Geyer C."/>
            <person name="Nandy P."/>
            <person name="Hobson J."/>
            <person name="Sichtig H."/>
        </authorList>
    </citation>
    <scope>NUCLEOTIDE SEQUENCE [LARGE SCALE GENOMIC DNA]</scope>
    <source>
        <strain evidence="4 6">FDAARGOS_185</strain>
    </source>
</reference>
<reference evidence="3 5" key="2">
    <citation type="submission" date="2018-12" db="EMBL/GenBank/DDBJ databases">
        <title>A novel vanA-carrying plasmid in a clinical isolate of Enterococcus avium.</title>
        <authorList>
            <person name="Bernasconi O.J."/>
            <person name="Luzzaro F."/>
            <person name="Endimiani A."/>
        </authorList>
    </citation>
    <scope>NUCLEOTIDE SEQUENCE [LARGE SCALE GENOMIC DNA]</scope>
    <source>
        <strain evidence="3 5">LC0559/18</strain>
    </source>
</reference>
<proteinExistence type="predicted"/>
<name>A0A2N8PZW8_ENTAV</name>
<evidence type="ECO:0000313" key="6">
    <source>
        <dbReference type="Proteomes" id="UP000316316"/>
    </source>
</evidence>
<dbReference type="EMBL" id="RYZS01000001">
    <property type="protein sequence ID" value="RVU93765.1"/>
    <property type="molecule type" value="Genomic_DNA"/>
</dbReference>
<dbReference type="Proteomes" id="UP000288388">
    <property type="component" value="Unassembled WGS sequence"/>
</dbReference>
<gene>
    <name evidence="4" type="ORF">AUF17_15525</name>
    <name evidence="3" type="ORF">EK398_02180</name>
    <name evidence="2" type="ORF">P7D43_11110</name>
</gene>
<accession>A0A2N8PZW8</accession>
<evidence type="ECO:0000313" key="7">
    <source>
        <dbReference type="Proteomes" id="UP001260773"/>
    </source>
</evidence>
<reference evidence="2" key="3">
    <citation type="submission" date="2023-03" db="EMBL/GenBank/DDBJ databases">
        <authorList>
            <person name="Shen W."/>
            <person name="Cai J."/>
        </authorList>
    </citation>
    <scope>NUCLEOTIDE SEQUENCE</scope>
    <source>
        <strain evidence="2">P33-2</strain>
    </source>
</reference>
<sequence length="116" mass="13567">MSPIEEYINDAEKDQQPMLKEIYQLIKEMLPVETTEKLSYGMPTFYLTENLVHFGAMKKHLGFYPTPSAMSAFEKQLKDYKTSKGALQIPYTKELPRELITKMVRFRLKEVVEKNA</sequence>
<organism evidence="2 7">
    <name type="scientific">Enterococcus avium</name>
    <name type="common">Streptococcus avium</name>
    <dbReference type="NCBI Taxonomy" id="33945"/>
    <lineage>
        <taxon>Bacteria</taxon>
        <taxon>Bacillati</taxon>
        <taxon>Bacillota</taxon>
        <taxon>Bacilli</taxon>
        <taxon>Lactobacillales</taxon>
        <taxon>Enterococcaceae</taxon>
        <taxon>Enterococcus</taxon>
    </lineage>
</organism>
<dbReference type="Proteomes" id="UP001260773">
    <property type="component" value="Unassembled WGS sequence"/>
</dbReference>
<feature type="domain" description="YdhG-like" evidence="1">
    <location>
        <begin position="16"/>
        <end position="107"/>
    </location>
</feature>
<dbReference type="Gene3D" id="3.90.1150.200">
    <property type="match status" value="1"/>
</dbReference>
<dbReference type="SUPFAM" id="SSF159888">
    <property type="entry name" value="YdhG-like"/>
    <property type="match status" value="1"/>
</dbReference>